<organism evidence="1 2">
    <name type="scientific">Perilla frutescens var. hirtella</name>
    <name type="common">Perilla citriodora</name>
    <name type="synonym">Perilla setoyensis</name>
    <dbReference type="NCBI Taxonomy" id="608512"/>
    <lineage>
        <taxon>Eukaryota</taxon>
        <taxon>Viridiplantae</taxon>
        <taxon>Streptophyta</taxon>
        <taxon>Embryophyta</taxon>
        <taxon>Tracheophyta</taxon>
        <taxon>Spermatophyta</taxon>
        <taxon>Magnoliopsida</taxon>
        <taxon>eudicotyledons</taxon>
        <taxon>Gunneridae</taxon>
        <taxon>Pentapetalae</taxon>
        <taxon>asterids</taxon>
        <taxon>lamiids</taxon>
        <taxon>Lamiales</taxon>
        <taxon>Lamiaceae</taxon>
        <taxon>Nepetoideae</taxon>
        <taxon>Elsholtzieae</taxon>
        <taxon>Perilla</taxon>
    </lineage>
</organism>
<dbReference type="Proteomes" id="UP001190926">
    <property type="component" value="Unassembled WGS sequence"/>
</dbReference>
<name>A0AAD4NYV6_PERFH</name>
<dbReference type="EMBL" id="SDAM02003290">
    <property type="protein sequence ID" value="KAH6820778.1"/>
    <property type="molecule type" value="Genomic_DNA"/>
</dbReference>
<gene>
    <name evidence="1" type="ORF">C2S53_018963</name>
</gene>
<sequence>MADDTPKKVVDVVPIRNSIDSDVIGMVTHCRTLKTLLESLEFLYSGIENISRMYAGCQEFYRPEKNDRSLIDYFMSFKRTYEELNMLLPLSTDVDVQRSQHDTLALMSFYGNILCTEPIALPLMSYSAFLSHSSINYGKAPSKGGGGRICMSHLPMLLLVVFLDLSMKKIIGKRCVSGDLYVLDSQIPKSVAYARSITPFDVHCRMGHPSLFILKKSFPQFSSLLSLDCYYEFKQYTQPVSHLGPPIARPVYVPPPPIIRLPVATPTPYTQSTPPVQPAIVMSIQACDVQCPICQTREDKLEQPLTDAISEEIVAEVEEAEMEITVTSEDANIVEELMEIQPCSKRKNDIHGALVVDDKELEQTSMEDLPSSNIIFQPISCDVFILHVVEEVPSVINLSPNLIWVPKLDCTMEFKWQTFDTSWKFKFQILKMCLVRIITQSFDGQFVFVFDPGGLNSRTNFFQHGGNVETVIKKTCQA</sequence>
<comment type="caution">
    <text evidence="1">The sequence shown here is derived from an EMBL/GenBank/DDBJ whole genome shotgun (WGS) entry which is preliminary data.</text>
</comment>
<evidence type="ECO:0008006" key="3">
    <source>
        <dbReference type="Google" id="ProtNLM"/>
    </source>
</evidence>
<dbReference type="AlphaFoldDB" id="A0AAD4NYV6"/>
<keyword evidence="2" id="KW-1185">Reference proteome</keyword>
<proteinExistence type="predicted"/>
<evidence type="ECO:0000313" key="1">
    <source>
        <dbReference type="EMBL" id="KAH6820778.1"/>
    </source>
</evidence>
<accession>A0AAD4NYV6</accession>
<protein>
    <recommendedName>
        <fullName evidence="3">GAG-pre-integrase domain-containing protein</fullName>
    </recommendedName>
</protein>
<reference evidence="1 2" key="1">
    <citation type="journal article" date="2021" name="Nat. Commun.">
        <title>Incipient diploidization of the medicinal plant Perilla within 10,000 years.</title>
        <authorList>
            <person name="Zhang Y."/>
            <person name="Shen Q."/>
            <person name="Leng L."/>
            <person name="Zhang D."/>
            <person name="Chen S."/>
            <person name="Shi Y."/>
            <person name="Ning Z."/>
            <person name="Chen S."/>
        </authorList>
    </citation>
    <scope>NUCLEOTIDE SEQUENCE [LARGE SCALE GENOMIC DNA]</scope>
    <source>
        <strain evidence="2">cv. PC099</strain>
    </source>
</reference>
<evidence type="ECO:0000313" key="2">
    <source>
        <dbReference type="Proteomes" id="UP001190926"/>
    </source>
</evidence>